<dbReference type="Proteomes" id="UP000195012">
    <property type="component" value="Unassembled WGS sequence"/>
</dbReference>
<feature type="compositionally biased region" description="Low complexity" evidence="1">
    <location>
        <begin position="290"/>
        <end position="302"/>
    </location>
</feature>
<organism evidence="2 3">
    <name type="scientific">Plasmodium knowlesi</name>
    <dbReference type="NCBI Taxonomy" id="5850"/>
    <lineage>
        <taxon>Eukaryota</taxon>
        <taxon>Sar</taxon>
        <taxon>Alveolata</taxon>
        <taxon>Apicomplexa</taxon>
        <taxon>Aconoidasida</taxon>
        <taxon>Haemosporida</taxon>
        <taxon>Plasmodiidae</taxon>
        <taxon>Plasmodium</taxon>
        <taxon>Plasmodium (Plasmodium)</taxon>
    </lineage>
</organism>
<accession>A0A1Y3DRX9</accession>
<feature type="compositionally biased region" description="Basic residues" evidence="1">
    <location>
        <begin position="337"/>
        <end position="348"/>
    </location>
</feature>
<feature type="compositionally biased region" description="Polar residues" evidence="1">
    <location>
        <begin position="263"/>
        <end position="273"/>
    </location>
</feature>
<reference evidence="2 3" key="1">
    <citation type="submission" date="2017-05" db="EMBL/GenBank/DDBJ databases">
        <title>PacBio assembly of a Plasmodium knowlesi genome sequence with Hi-C correction and manual annotation of the SICAvar gene family.</title>
        <authorList>
            <person name="Lapp S.A."/>
            <person name="Geraldo J.A."/>
            <person name="Chien J.-T."/>
            <person name="Ay F."/>
            <person name="Pakala S.B."/>
            <person name="Batugedara G."/>
            <person name="Humphrey J.C."/>
            <person name="Debarry J.D."/>
            <person name="Le Roch K.G."/>
            <person name="Galinski M.R."/>
            <person name="Kissinger J.C."/>
        </authorList>
    </citation>
    <scope>NUCLEOTIDE SEQUENCE [LARGE SCALE GENOMIC DNA]</scope>
    <source>
        <strain evidence="3">Malayan Strain Pk1 (A+)</strain>
    </source>
</reference>
<sequence length="348" mass="39010">MAVPTKQNKKARKAGAFPFCSKVSLYTLLIWIVNCSNSCQYDGNSYSVMNNSLGKAFDSRTLRLLAEAVESEDEIEQDGPVVYEDEIEQDGPVVYEEDIEQDGPVVHEEDIEQDGPVVHEEDIEQDGPVVHEEDIEQDGPVVHEEVAQQVPQHSGKKGKKEHKDGKSTSVGLRGANKENETDSYDKGEFCLREHCEKKITADLEEALKRCAVQEAQEDMDGQLSAGMPKLGGDGDPYGLLKKEKKGGAQEGYKKMLESNFSNIPYVDDSQNAHKSNKTHLEREYGRVDLTPPTKTTKNVTKNAETKVDKEKVEEGNGKEKVKEGMKEKEGKKEKEKEKKKKKKLLFCF</sequence>
<dbReference type="VEuPathDB" id="PlasmoDB:PKNH_0734900"/>
<comment type="caution">
    <text evidence="2">The sequence shown here is derived from an EMBL/GenBank/DDBJ whole genome shotgun (WGS) entry which is preliminary data.</text>
</comment>
<feature type="region of interest" description="Disordered" evidence="1">
    <location>
        <begin position="146"/>
        <end position="183"/>
    </location>
</feature>
<name>A0A1Y3DRX9_PLAKN</name>
<dbReference type="AlphaFoldDB" id="A0A1Y3DRX9"/>
<feature type="compositionally biased region" description="Basic and acidic residues" evidence="1">
    <location>
        <begin position="303"/>
        <end position="336"/>
    </location>
</feature>
<evidence type="ECO:0000256" key="1">
    <source>
        <dbReference type="SAM" id="MobiDB-lite"/>
    </source>
</evidence>
<evidence type="ECO:0000313" key="2">
    <source>
        <dbReference type="EMBL" id="OTN67354.1"/>
    </source>
</evidence>
<dbReference type="EMBL" id="NETL01000020">
    <property type="protein sequence ID" value="OTN67354.1"/>
    <property type="molecule type" value="Genomic_DNA"/>
</dbReference>
<feature type="region of interest" description="Disordered" evidence="1">
    <location>
        <begin position="263"/>
        <end position="348"/>
    </location>
</feature>
<protein>
    <submittedName>
        <fullName evidence="2">Uncharacterized protein</fullName>
    </submittedName>
</protein>
<evidence type="ECO:0000313" key="3">
    <source>
        <dbReference type="Proteomes" id="UP000195012"/>
    </source>
</evidence>
<proteinExistence type="predicted"/>
<dbReference type="VEuPathDB" id="PlasmoDB:PKA1H_030005300"/>
<dbReference type="VEuPathDB" id="PlasmoDB:PKNOH_S06437000"/>
<dbReference type="OrthoDB" id="386608at2759"/>
<feature type="region of interest" description="Disordered" evidence="1">
    <location>
        <begin position="222"/>
        <end position="245"/>
    </location>
</feature>
<gene>
    <name evidence="2" type="ORF">PKNOH_S06437000</name>
</gene>